<evidence type="ECO:0000256" key="2">
    <source>
        <dbReference type="ARBA" id="ARBA00022723"/>
    </source>
</evidence>
<dbReference type="InterPro" id="IPR000924">
    <property type="entry name" value="Glu/Gln-tRNA-synth"/>
</dbReference>
<dbReference type="InterPro" id="IPR049940">
    <property type="entry name" value="GluQ/Sye"/>
</dbReference>
<keyword evidence="6 7" id="KW-0030">Aminoacyl-tRNA synthetase</keyword>
<keyword evidence="1 7" id="KW-0436">Ligase</keyword>
<organism evidence="9 10">
    <name type="scientific">Sphingorhabdus buctiana</name>
    <dbReference type="NCBI Taxonomy" id="1508805"/>
    <lineage>
        <taxon>Bacteria</taxon>
        <taxon>Pseudomonadati</taxon>
        <taxon>Pseudomonadota</taxon>
        <taxon>Alphaproteobacteria</taxon>
        <taxon>Sphingomonadales</taxon>
        <taxon>Sphingomonadaceae</taxon>
        <taxon>Sphingorhabdus</taxon>
    </lineage>
</organism>
<keyword evidence="5 7" id="KW-0067">ATP-binding</keyword>
<evidence type="ECO:0000259" key="8">
    <source>
        <dbReference type="Pfam" id="PF00749"/>
    </source>
</evidence>
<dbReference type="PANTHER" id="PTHR43311:SF1">
    <property type="entry name" value="GLUTAMYL-Q TRNA(ASP) SYNTHETASE"/>
    <property type="match status" value="1"/>
</dbReference>
<protein>
    <submittedName>
        <fullName evidence="9">tRNA glutamyl-Q(34) synthetase GluQRS</fullName>
        <ecNumber evidence="9">6.1.1.-</ecNumber>
    </submittedName>
</protein>
<keyword evidence="3 7" id="KW-0547">Nucleotide-binding</keyword>
<evidence type="ECO:0000256" key="4">
    <source>
        <dbReference type="ARBA" id="ARBA00022833"/>
    </source>
</evidence>
<keyword evidence="4" id="KW-0862">Zinc</keyword>
<dbReference type="SUPFAM" id="SSF52374">
    <property type="entry name" value="Nucleotidylyl transferase"/>
    <property type="match status" value="1"/>
</dbReference>
<keyword evidence="7" id="KW-0648">Protein biosynthesis</keyword>
<evidence type="ECO:0000313" key="10">
    <source>
        <dbReference type="Proteomes" id="UP001597215"/>
    </source>
</evidence>
<dbReference type="PANTHER" id="PTHR43311">
    <property type="entry name" value="GLUTAMATE--TRNA LIGASE"/>
    <property type="match status" value="1"/>
</dbReference>
<dbReference type="InterPro" id="IPR001412">
    <property type="entry name" value="aa-tRNA-synth_I_CS"/>
</dbReference>
<comment type="caution">
    <text evidence="9">The sequence shown here is derived from an EMBL/GenBank/DDBJ whole genome shotgun (WGS) entry which is preliminary data.</text>
</comment>
<keyword evidence="10" id="KW-1185">Reference proteome</keyword>
<evidence type="ECO:0000256" key="1">
    <source>
        <dbReference type="ARBA" id="ARBA00022598"/>
    </source>
</evidence>
<dbReference type="PROSITE" id="PS00178">
    <property type="entry name" value="AA_TRNA_LIGASE_I"/>
    <property type="match status" value="1"/>
</dbReference>
<dbReference type="Proteomes" id="UP001597215">
    <property type="component" value="Unassembled WGS sequence"/>
</dbReference>
<dbReference type="InterPro" id="IPR014729">
    <property type="entry name" value="Rossmann-like_a/b/a_fold"/>
</dbReference>
<dbReference type="InterPro" id="IPR020058">
    <property type="entry name" value="Glu/Gln-tRNA-synth_Ib_cat-dom"/>
</dbReference>
<dbReference type="Pfam" id="PF00749">
    <property type="entry name" value="tRNA-synt_1c"/>
    <property type="match status" value="1"/>
</dbReference>
<name>A0ABW4MGT4_9SPHN</name>
<dbReference type="EC" id="6.1.1.-" evidence="9"/>
<evidence type="ECO:0000256" key="5">
    <source>
        <dbReference type="ARBA" id="ARBA00022840"/>
    </source>
</evidence>
<comment type="similarity">
    <text evidence="7">Belongs to the class-I aminoacyl-tRNA synthetase family.</text>
</comment>
<proteinExistence type="inferred from homology"/>
<dbReference type="Gene3D" id="3.40.50.620">
    <property type="entry name" value="HUPs"/>
    <property type="match status" value="1"/>
</dbReference>
<evidence type="ECO:0000313" key="9">
    <source>
        <dbReference type="EMBL" id="MFD1767381.1"/>
    </source>
</evidence>
<keyword evidence="2" id="KW-0479">Metal-binding</keyword>
<gene>
    <name evidence="9" type="primary">gluQRS</name>
    <name evidence="9" type="ORF">ACFSAG_11085</name>
</gene>
<dbReference type="GO" id="GO:0016874">
    <property type="term" value="F:ligase activity"/>
    <property type="evidence" value="ECO:0007669"/>
    <property type="project" value="UniProtKB-KW"/>
</dbReference>
<accession>A0ABW4MGT4</accession>
<evidence type="ECO:0000256" key="3">
    <source>
        <dbReference type="ARBA" id="ARBA00022741"/>
    </source>
</evidence>
<reference evidence="10" key="1">
    <citation type="journal article" date="2019" name="Int. J. Syst. Evol. Microbiol.">
        <title>The Global Catalogue of Microorganisms (GCM) 10K type strain sequencing project: providing services to taxonomists for standard genome sequencing and annotation.</title>
        <authorList>
            <consortium name="The Broad Institute Genomics Platform"/>
            <consortium name="The Broad Institute Genome Sequencing Center for Infectious Disease"/>
            <person name="Wu L."/>
            <person name="Ma J."/>
        </authorList>
    </citation>
    <scope>NUCLEOTIDE SEQUENCE [LARGE SCALE GENOMIC DNA]</scope>
    <source>
        <strain evidence="10">CGMCC 1.12449</strain>
    </source>
</reference>
<dbReference type="NCBIfam" id="NF004315">
    <property type="entry name" value="PRK05710.1-4"/>
    <property type="match status" value="1"/>
</dbReference>
<feature type="domain" description="Glutamyl/glutaminyl-tRNA synthetase class Ib catalytic" evidence="8">
    <location>
        <begin position="16"/>
        <end position="263"/>
    </location>
</feature>
<evidence type="ECO:0000256" key="7">
    <source>
        <dbReference type="RuleBase" id="RU363037"/>
    </source>
</evidence>
<dbReference type="PRINTS" id="PR00987">
    <property type="entry name" value="TRNASYNTHGLU"/>
</dbReference>
<sequence length="293" mass="32292">MGKIAGIDFPPQCVAATRFAPSPNGRLHIGHAFSAMCAHDFARAFGGKFLLRIEDIDGTRSRKEHIDAIIEDMEWLGLKHDGPVIFQSQRVARYKEALDLLQARGLVYRCWCTRSDIAEALKHKPVRHGPDGPVYPGTCRGKTEGEGDYCWRLDMERALSLTGPFGWTDLVAGPQIADPALFGDVVLWRKDAPASYHLAATLDDAADGISHVVRGMDLFAYTAIHRLLQILLDLPEPTYWHHPLLLDEDGNKLAKSRLSQPLSEIRAKGISGIELVGELRQGKLPLGIGVSTS</sequence>
<dbReference type="EMBL" id="JBHUEL010000010">
    <property type="protein sequence ID" value="MFD1767381.1"/>
    <property type="molecule type" value="Genomic_DNA"/>
</dbReference>
<evidence type="ECO:0000256" key="6">
    <source>
        <dbReference type="ARBA" id="ARBA00023146"/>
    </source>
</evidence>